<dbReference type="InterPro" id="IPR002491">
    <property type="entry name" value="ABC_transptr_periplasmic_BD"/>
</dbReference>
<accession>A0ABS4NSC5</accession>
<dbReference type="PROSITE" id="PS00041">
    <property type="entry name" value="HTH_ARAC_FAMILY_1"/>
    <property type="match status" value="1"/>
</dbReference>
<evidence type="ECO:0000256" key="3">
    <source>
        <dbReference type="ARBA" id="ARBA00023163"/>
    </source>
</evidence>
<dbReference type="InterPro" id="IPR018060">
    <property type="entry name" value="HTH_AraC"/>
</dbReference>
<feature type="domain" description="HTH araC/xylS-type" evidence="4">
    <location>
        <begin position="179"/>
        <end position="277"/>
    </location>
</feature>
<keyword evidence="7" id="KW-1185">Reference proteome</keyword>
<dbReference type="InterPro" id="IPR003313">
    <property type="entry name" value="AraC-bd"/>
</dbReference>
<gene>
    <name evidence="6" type="ORF">J2Z70_003104</name>
</gene>
<sequence length="536" mass="61339">MTEQLQEHTRRRLLHSLMNIEAVTRSPSGNEQTEVYPEHTLIIVSEGQGWLKAEDRRYSLEKGAGFLIEAGSLNRIQAGEQGISWYRMEFALIPAGHVKLGTGDKGQEEHAEYLLCPGYLDCRPFSQCALLLDSIYYSFRRPEDVEWFAAQTRFQELLLLIMRANTPVLKAKDDREAVEASIRYMEEHCSEPLSVDQLAEIAGIGRARYTQIFKEITGRMPLEHLNGLRIERAQQQLLLTRDRLHEVALAAGYSNEYYFNRRFKRTVGVTPGQYRSLHQEGVRVFAPFLEDYLLALGITPVVQYCHAKWGKQEYLGLDQVPAFDISSGDWQGLIRYSPELIMLDDGFQRWQLGECSRVAPLFRLPFHQEDWRATLRSAAAVFGRTGRVQEVICDYEQQARQARRLLSRSVRGQTVALLRISAHGFALYGSENLGYAAGVLYEDLGLGRHPLVRQLTRGQKRVSLSPEELSGLNADHLFITFDRQEGEGRELLDTPIWRSLPAVRNRCVYEVDFMAWMNYGVLSHQRKIADVLKVLA</sequence>
<evidence type="ECO:0000256" key="2">
    <source>
        <dbReference type="ARBA" id="ARBA00023125"/>
    </source>
</evidence>
<comment type="caution">
    <text evidence="6">The sequence shown here is derived from an EMBL/GenBank/DDBJ whole genome shotgun (WGS) entry which is preliminary data.</text>
</comment>
<dbReference type="RefSeq" id="WP_209874435.1">
    <property type="nucleotide sequence ID" value="NZ_JAGGLV010000009.1"/>
</dbReference>
<evidence type="ECO:0000259" key="4">
    <source>
        <dbReference type="PROSITE" id="PS01124"/>
    </source>
</evidence>
<dbReference type="PANTHER" id="PTHR43280:SF2">
    <property type="entry name" value="HTH-TYPE TRANSCRIPTIONAL REGULATOR EXSA"/>
    <property type="match status" value="1"/>
</dbReference>
<organism evidence="6 7">
    <name type="scientific">Paenibacillus silagei</name>
    <dbReference type="NCBI Taxonomy" id="1670801"/>
    <lineage>
        <taxon>Bacteria</taxon>
        <taxon>Bacillati</taxon>
        <taxon>Bacillota</taxon>
        <taxon>Bacilli</taxon>
        <taxon>Bacillales</taxon>
        <taxon>Paenibacillaceae</taxon>
        <taxon>Paenibacillus</taxon>
    </lineage>
</organism>
<dbReference type="SUPFAM" id="SSF53807">
    <property type="entry name" value="Helical backbone' metal receptor"/>
    <property type="match status" value="1"/>
</dbReference>
<reference evidence="6 7" key="1">
    <citation type="submission" date="2021-03" db="EMBL/GenBank/DDBJ databases">
        <title>Genomic Encyclopedia of Type Strains, Phase IV (KMG-IV): sequencing the most valuable type-strain genomes for metagenomic binning, comparative biology and taxonomic classification.</title>
        <authorList>
            <person name="Goeker M."/>
        </authorList>
    </citation>
    <scope>NUCLEOTIDE SEQUENCE [LARGE SCALE GENOMIC DNA]</scope>
    <source>
        <strain evidence="6 7">DSM 101953</strain>
    </source>
</reference>
<dbReference type="SMART" id="SM00342">
    <property type="entry name" value="HTH_ARAC"/>
    <property type="match status" value="1"/>
</dbReference>
<dbReference type="InterPro" id="IPR037923">
    <property type="entry name" value="HTH-like"/>
</dbReference>
<dbReference type="Gene3D" id="3.40.50.1980">
    <property type="entry name" value="Nitrogenase molybdenum iron protein domain"/>
    <property type="match status" value="2"/>
</dbReference>
<dbReference type="Pfam" id="PF12833">
    <property type="entry name" value="HTH_18"/>
    <property type="match status" value="1"/>
</dbReference>
<proteinExistence type="predicted"/>
<dbReference type="EMBL" id="JAGGLV010000009">
    <property type="protein sequence ID" value="MBP2112950.1"/>
    <property type="molecule type" value="Genomic_DNA"/>
</dbReference>
<dbReference type="Gene3D" id="1.10.10.60">
    <property type="entry name" value="Homeodomain-like"/>
    <property type="match status" value="2"/>
</dbReference>
<feature type="domain" description="Fe/B12 periplasmic-binding" evidence="5">
    <location>
        <begin position="281"/>
        <end position="536"/>
    </location>
</feature>
<evidence type="ECO:0000259" key="5">
    <source>
        <dbReference type="PROSITE" id="PS50983"/>
    </source>
</evidence>
<evidence type="ECO:0000256" key="1">
    <source>
        <dbReference type="ARBA" id="ARBA00023015"/>
    </source>
</evidence>
<dbReference type="Pfam" id="PF02311">
    <property type="entry name" value="AraC_binding"/>
    <property type="match status" value="1"/>
</dbReference>
<dbReference type="InterPro" id="IPR020449">
    <property type="entry name" value="Tscrpt_reg_AraC-type_HTH"/>
</dbReference>
<keyword evidence="1" id="KW-0805">Transcription regulation</keyword>
<name>A0ABS4NSC5_9BACL</name>
<dbReference type="Proteomes" id="UP000773462">
    <property type="component" value="Unassembled WGS sequence"/>
</dbReference>
<evidence type="ECO:0000313" key="6">
    <source>
        <dbReference type="EMBL" id="MBP2112950.1"/>
    </source>
</evidence>
<dbReference type="SUPFAM" id="SSF51215">
    <property type="entry name" value="Regulatory protein AraC"/>
    <property type="match status" value="1"/>
</dbReference>
<keyword evidence="2" id="KW-0238">DNA-binding</keyword>
<dbReference type="PANTHER" id="PTHR43280">
    <property type="entry name" value="ARAC-FAMILY TRANSCRIPTIONAL REGULATOR"/>
    <property type="match status" value="1"/>
</dbReference>
<dbReference type="InterPro" id="IPR018062">
    <property type="entry name" value="HTH_AraC-typ_CS"/>
</dbReference>
<protein>
    <submittedName>
        <fullName evidence="6">AraC-like DNA-binding protein</fullName>
    </submittedName>
</protein>
<dbReference type="PROSITE" id="PS50983">
    <property type="entry name" value="FE_B12_PBP"/>
    <property type="match status" value="1"/>
</dbReference>
<dbReference type="PRINTS" id="PR00032">
    <property type="entry name" value="HTHARAC"/>
</dbReference>
<evidence type="ECO:0000313" key="7">
    <source>
        <dbReference type="Proteomes" id="UP000773462"/>
    </source>
</evidence>
<dbReference type="PROSITE" id="PS01124">
    <property type="entry name" value="HTH_ARAC_FAMILY_2"/>
    <property type="match status" value="1"/>
</dbReference>
<dbReference type="InterPro" id="IPR009057">
    <property type="entry name" value="Homeodomain-like_sf"/>
</dbReference>
<dbReference type="SUPFAM" id="SSF46689">
    <property type="entry name" value="Homeodomain-like"/>
    <property type="match status" value="2"/>
</dbReference>
<keyword evidence="3" id="KW-0804">Transcription</keyword>
<dbReference type="Pfam" id="PF01497">
    <property type="entry name" value="Peripla_BP_2"/>
    <property type="match status" value="1"/>
</dbReference>